<gene>
    <name evidence="3" type="ORF">GZH46_01010</name>
</gene>
<accession>A0ABQ7SAK0</accession>
<feature type="region of interest" description="Disordered" evidence="1">
    <location>
        <begin position="29"/>
        <end position="83"/>
    </location>
</feature>
<evidence type="ECO:0000313" key="4">
    <source>
        <dbReference type="Proteomes" id="UP000825002"/>
    </source>
</evidence>
<feature type="non-terminal residue" evidence="3">
    <location>
        <position position="148"/>
    </location>
</feature>
<proteinExistence type="predicted"/>
<keyword evidence="4" id="KW-1185">Reference proteome</keyword>
<evidence type="ECO:0000256" key="1">
    <source>
        <dbReference type="SAM" id="MobiDB-lite"/>
    </source>
</evidence>
<evidence type="ECO:0000256" key="2">
    <source>
        <dbReference type="SAM" id="SignalP"/>
    </source>
</evidence>
<feature type="compositionally biased region" description="Polar residues" evidence="1">
    <location>
        <begin position="52"/>
        <end position="76"/>
    </location>
</feature>
<feature type="signal peptide" evidence="2">
    <location>
        <begin position="1"/>
        <end position="19"/>
    </location>
</feature>
<name>A0ABQ7SAK0_9ACAR</name>
<keyword evidence="2" id="KW-0732">Signal</keyword>
<dbReference type="Proteomes" id="UP000825002">
    <property type="component" value="Unassembled WGS sequence"/>
</dbReference>
<feature type="compositionally biased region" description="Gly residues" evidence="1">
    <location>
        <begin position="31"/>
        <end position="47"/>
    </location>
</feature>
<sequence>MKYSIIVIGLVCLVGAAIAQDYDNENENYGNGNGGDEGYGNYGGDDGYSGYQPSQNSGVAAESSDVQPGYSSQGSSDADGDYENDEIARAASIIKPTIARVRRSVSNDEHISASAPKIRVKRGGKHYIGPVYTYVKTDKHANFKWGIG</sequence>
<evidence type="ECO:0000313" key="3">
    <source>
        <dbReference type="EMBL" id="KAG9510453.1"/>
    </source>
</evidence>
<comment type="caution">
    <text evidence="3">The sequence shown here is derived from an EMBL/GenBank/DDBJ whole genome shotgun (WGS) entry which is preliminary data.</text>
</comment>
<feature type="chain" id="PRO_5047322983" evidence="2">
    <location>
        <begin position="20"/>
        <end position="148"/>
    </location>
</feature>
<reference evidence="3 4" key="1">
    <citation type="submission" date="2020-10" db="EMBL/GenBank/DDBJ databases">
        <authorList>
            <person name="Klimov P.B."/>
            <person name="Dyachkov S.M."/>
            <person name="Chetverikov P.E."/>
        </authorList>
    </citation>
    <scope>NUCLEOTIDE SEQUENCE [LARGE SCALE GENOMIC DNA]</scope>
    <source>
        <strain evidence="3">BMOC 18-1129-001#AD2665</strain>
        <tissue evidence="3">Entire mites</tissue>
    </source>
</reference>
<protein>
    <submittedName>
        <fullName evidence="3">Uncharacterized protein</fullName>
    </submittedName>
</protein>
<dbReference type="EMBL" id="JAIFTH010000143">
    <property type="protein sequence ID" value="KAG9510453.1"/>
    <property type="molecule type" value="Genomic_DNA"/>
</dbReference>
<organism evidence="3 4">
    <name type="scientific">Fragariocoptes setiger</name>
    <dbReference type="NCBI Taxonomy" id="1670756"/>
    <lineage>
        <taxon>Eukaryota</taxon>
        <taxon>Metazoa</taxon>
        <taxon>Ecdysozoa</taxon>
        <taxon>Arthropoda</taxon>
        <taxon>Chelicerata</taxon>
        <taxon>Arachnida</taxon>
        <taxon>Acari</taxon>
        <taxon>Acariformes</taxon>
        <taxon>Trombidiformes</taxon>
        <taxon>Prostigmata</taxon>
        <taxon>Eupodina</taxon>
        <taxon>Eriophyoidea</taxon>
        <taxon>Phytoptidae</taxon>
        <taxon>Fragariocoptes</taxon>
    </lineage>
</organism>